<reference evidence="1" key="1">
    <citation type="submission" date="2019-12" db="EMBL/GenBank/DDBJ databases">
        <title>High-Quality draft genome sequences of three cyanobacteria isolated from the limestone walls of the Old Cathedral of Coimbra.</title>
        <authorList>
            <person name="Tiago I."/>
            <person name="Soares F."/>
            <person name="Portugal A."/>
        </authorList>
    </citation>
    <scope>NUCLEOTIDE SEQUENCE</scope>
    <source>
        <strain evidence="1">A</strain>
    </source>
</reference>
<dbReference type="Proteomes" id="UP000646053">
    <property type="component" value="Unassembled WGS sequence"/>
</dbReference>
<sequence>MNYPIPATPEDLVDFRQEPVTEELVATAIVGVIQQAKAKGQSLEELMVEVLTDDCLLEGTQRRWLSELVAQTWVTLP</sequence>
<name>A0A8J8CLH5_9CYAN</name>
<gene>
    <name evidence="1" type="ORF">GS601_10755</name>
</gene>
<dbReference type="EMBL" id="WVIE01000010">
    <property type="protein sequence ID" value="NDJ17765.1"/>
    <property type="molecule type" value="Genomic_DNA"/>
</dbReference>
<dbReference type="AlphaFoldDB" id="A0A8J8CLH5"/>
<organism evidence="1 2">
    <name type="scientific">Myxacorys almedinensis A</name>
    <dbReference type="NCBI Taxonomy" id="2690445"/>
    <lineage>
        <taxon>Bacteria</taxon>
        <taxon>Bacillati</taxon>
        <taxon>Cyanobacteriota</taxon>
        <taxon>Cyanophyceae</taxon>
        <taxon>Leptolyngbyales</taxon>
        <taxon>Leptolyngbyaceae</taxon>
        <taxon>Myxacorys</taxon>
        <taxon>Myxacorys almedinensis</taxon>
    </lineage>
</organism>
<keyword evidence="2" id="KW-1185">Reference proteome</keyword>
<evidence type="ECO:0000313" key="2">
    <source>
        <dbReference type="Proteomes" id="UP000646053"/>
    </source>
</evidence>
<dbReference type="RefSeq" id="WP_162423277.1">
    <property type="nucleotide sequence ID" value="NZ_WVIE01000010.1"/>
</dbReference>
<proteinExistence type="predicted"/>
<accession>A0A8J8CLH5</accession>
<evidence type="ECO:0000313" key="1">
    <source>
        <dbReference type="EMBL" id="NDJ17765.1"/>
    </source>
</evidence>
<protein>
    <submittedName>
        <fullName evidence="1">Uncharacterized protein</fullName>
    </submittedName>
</protein>
<comment type="caution">
    <text evidence="1">The sequence shown here is derived from an EMBL/GenBank/DDBJ whole genome shotgun (WGS) entry which is preliminary data.</text>
</comment>